<keyword evidence="8" id="KW-1185">Reference proteome</keyword>
<feature type="domain" description="Protein kinase" evidence="6">
    <location>
        <begin position="35"/>
        <end position="340"/>
    </location>
</feature>
<dbReference type="GO" id="GO:0004674">
    <property type="term" value="F:protein serine/threonine kinase activity"/>
    <property type="evidence" value="ECO:0007669"/>
    <property type="project" value="UniProtKB-KW"/>
</dbReference>
<protein>
    <recommendedName>
        <fullName evidence="1">non-specific serine/threonine protein kinase</fullName>
        <ecNumber evidence="1">2.7.11.1</ecNumber>
    </recommendedName>
</protein>
<dbReference type="EMBL" id="JACGCM010000816">
    <property type="protein sequence ID" value="KAF6166016.1"/>
    <property type="molecule type" value="Genomic_DNA"/>
</dbReference>
<dbReference type="OrthoDB" id="4062651at2759"/>
<evidence type="ECO:0000256" key="2">
    <source>
        <dbReference type="ARBA" id="ARBA00022527"/>
    </source>
</evidence>
<keyword evidence="3" id="KW-0808">Transferase</keyword>
<evidence type="ECO:0000259" key="6">
    <source>
        <dbReference type="PROSITE" id="PS50011"/>
    </source>
</evidence>
<dbReference type="InterPro" id="IPR000719">
    <property type="entry name" value="Prot_kinase_dom"/>
</dbReference>
<dbReference type="SUPFAM" id="SSF56112">
    <property type="entry name" value="Protein kinase-like (PK-like)"/>
    <property type="match status" value="1"/>
</dbReference>
<comment type="catalytic activity">
    <reaction evidence="5">
        <text>L-seryl-[protein] + ATP = O-phospho-L-seryl-[protein] + ADP + H(+)</text>
        <dbReference type="Rhea" id="RHEA:17989"/>
        <dbReference type="Rhea" id="RHEA-COMP:9863"/>
        <dbReference type="Rhea" id="RHEA-COMP:11604"/>
        <dbReference type="ChEBI" id="CHEBI:15378"/>
        <dbReference type="ChEBI" id="CHEBI:29999"/>
        <dbReference type="ChEBI" id="CHEBI:30616"/>
        <dbReference type="ChEBI" id="CHEBI:83421"/>
        <dbReference type="ChEBI" id="CHEBI:456216"/>
        <dbReference type="EC" id="2.7.11.1"/>
    </reaction>
</comment>
<comment type="caution">
    <text evidence="7">The sequence shown here is derived from an EMBL/GenBank/DDBJ whole genome shotgun (WGS) entry which is preliminary data.</text>
</comment>
<accession>A0A7J7NFQ6</accession>
<dbReference type="PROSITE" id="PS50011">
    <property type="entry name" value="PROTEIN_KINASE_DOM"/>
    <property type="match status" value="1"/>
</dbReference>
<dbReference type="PROSITE" id="PS00108">
    <property type="entry name" value="PROTEIN_KINASE_ST"/>
    <property type="match status" value="1"/>
</dbReference>
<evidence type="ECO:0000256" key="5">
    <source>
        <dbReference type="ARBA" id="ARBA00048679"/>
    </source>
</evidence>
<dbReference type="Pfam" id="PF00069">
    <property type="entry name" value="Pkinase"/>
    <property type="match status" value="1"/>
</dbReference>
<organism evidence="7 8">
    <name type="scientific">Kingdonia uniflora</name>
    <dbReference type="NCBI Taxonomy" id="39325"/>
    <lineage>
        <taxon>Eukaryota</taxon>
        <taxon>Viridiplantae</taxon>
        <taxon>Streptophyta</taxon>
        <taxon>Embryophyta</taxon>
        <taxon>Tracheophyta</taxon>
        <taxon>Spermatophyta</taxon>
        <taxon>Magnoliopsida</taxon>
        <taxon>Ranunculales</taxon>
        <taxon>Circaeasteraceae</taxon>
        <taxon>Kingdonia</taxon>
    </lineage>
</organism>
<keyword evidence="2" id="KW-0723">Serine/threonine-protein kinase</keyword>
<evidence type="ECO:0000256" key="1">
    <source>
        <dbReference type="ARBA" id="ARBA00012513"/>
    </source>
</evidence>
<name>A0A7J7NFQ6_9MAGN</name>
<dbReference type="AlphaFoldDB" id="A0A7J7NFQ6"/>
<dbReference type="SMART" id="SM00220">
    <property type="entry name" value="S_TKc"/>
    <property type="match status" value="1"/>
</dbReference>
<dbReference type="InterPro" id="IPR008271">
    <property type="entry name" value="Ser/Thr_kinase_AS"/>
</dbReference>
<proteinExistence type="predicted"/>
<keyword evidence="3" id="KW-0418">Kinase</keyword>
<gene>
    <name evidence="7" type="ORF">GIB67_012913</name>
</gene>
<evidence type="ECO:0000256" key="3">
    <source>
        <dbReference type="ARBA" id="ARBA00022777"/>
    </source>
</evidence>
<sequence>MAGKTERHGRPPLVETRVEWLNRRMDEIKGRMQKKIMELILANRNKSTDYNAERTTIVEAMNHAIRMEIHNIWITLDSTSACSAFDSNCLPWRIGDYKSDERSSKQNLPGGDHSNIGVTMPYAKLNPSDKDAESFVEVVSKRRYGSYNDLLGVGTVKKVYRAFDQEDGIEVGGIREKHRRVSIKALKNWSRQILRGLEYLHTQESCIIHRDLKLNNIFINGNTGRVKIGDFGLSAVVDSSHVAHTVLGTPEFMAPKLYEENYTELVDIYAFGLCVLELVTREIPYSECDTNVKIYKKVTSGVRPQAMNKEKDPEVTKFIEKCLAKLKERPAAELLKDPFFDGLDDDA</sequence>
<evidence type="ECO:0000256" key="4">
    <source>
        <dbReference type="ARBA" id="ARBA00047899"/>
    </source>
</evidence>
<evidence type="ECO:0000313" key="7">
    <source>
        <dbReference type="EMBL" id="KAF6166016.1"/>
    </source>
</evidence>
<dbReference type="Gene3D" id="1.10.510.10">
    <property type="entry name" value="Transferase(Phosphotransferase) domain 1"/>
    <property type="match status" value="1"/>
</dbReference>
<dbReference type="EC" id="2.7.11.1" evidence="1"/>
<reference evidence="7 8" key="1">
    <citation type="journal article" date="2020" name="IScience">
        <title>Genome Sequencing of the Endangered Kingdonia uniflora (Circaeasteraceae, Ranunculales) Reveals Potential Mechanisms of Evolutionary Specialization.</title>
        <authorList>
            <person name="Sun Y."/>
            <person name="Deng T."/>
            <person name="Zhang A."/>
            <person name="Moore M.J."/>
            <person name="Landis J.B."/>
            <person name="Lin N."/>
            <person name="Zhang H."/>
            <person name="Zhang X."/>
            <person name="Huang J."/>
            <person name="Zhang X."/>
            <person name="Sun H."/>
            <person name="Wang H."/>
        </authorList>
    </citation>
    <scope>NUCLEOTIDE SEQUENCE [LARGE SCALE GENOMIC DNA]</scope>
    <source>
        <strain evidence="7">TB1705</strain>
        <tissue evidence="7">Leaf</tissue>
    </source>
</reference>
<dbReference type="InterPro" id="IPR011009">
    <property type="entry name" value="Kinase-like_dom_sf"/>
</dbReference>
<dbReference type="InterPro" id="IPR050588">
    <property type="entry name" value="WNK_Ser-Thr_kinase"/>
</dbReference>
<comment type="catalytic activity">
    <reaction evidence="4">
        <text>L-threonyl-[protein] + ATP = O-phospho-L-threonyl-[protein] + ADP + H(+)</text>
        <dbReference type="Rhea" id="RHEA:46608"/>
        <dbReference type="Rhea" id="RHEA-COMP:11060"/>
        <dbReference type="Rhea" id="RHEA-COMP:11605"/>
        <dbReference type="ChEBI" id="CHEBI:15378"/>
        <dbReference type="ChEBI" id="CHEBI:30013"/>
        <dbReference type="ChEBI" id="CHEBI:30616"/>
        <dbReference type="ChEBI" id="CHEBI:61977"/>
        <dbReference type="ChEBI" id="CHEBI:456216"/>
        <dbReference type="EC" id="2.7.11.1"/>
    </reaction>
</comment>
<dbReference type="GO" id="GO:0005524">
    <property type="term" value="F:ATP binding"/>
    <property type="evidence" value="ECO:0007669"/>
    <property type="project" value="InterPro"/>
</dbReference>
<dbReference type="Proteomes" id="UP000541444">
    <property type="component" value="Unassembled WGS sequence"/>
</dbReference>
<evidence type="ECO:0000313" key="8">
    <source>
        <dbReference type="Proteomes" id="UP000541444"/>
    </source>
</evidence>
<dbReference type="PANTHER" id="PTHR13902">
    <property type="entry name" value="SERINE/THREONINE-PROTEIN KINASE WNK WITH NO LYSINE -RELATED"/>
    <property type="match status" value="1"/>
</dbReference>